<evidence type="ECO:0000256" key="1">
    <source>
        <dbReference type="SAM" id="MobiDB-lite"/>
    </source>
</evidence>
<dbReference type="InterPro" id="IPR012337">
    <property type="entry name" value="RNaseH-like_sf"/>
</dbReference>
<evidence type="ECO:0000259" key="2">
    <source>
        <dbReference type="Pfam" id="PF21762"/>
    </source>
</evidence>
<dbReference type="InterPro" id="IPR036397">
    <property type="entry name" value="RNaseH_sf"/>
</dbReference>
<dbReference type="PANTHER" id="PTHR28083:SF1">
    <property type="entry name" value="GOOD FOR FULL DBP5 ACTIVITY PROTEIN 2"/>
    <property type="match status" value="1"/>
</dbReference>
<dbReference type="PANTHER" id="PTHR28083">
    <property type="entry name" value="GOOD FOR FULL DBP5 ACTIVITY PROTEIN 2"/>
    <property type="match status" value="1"/>
</dbReference>
<name>A0A8J2I255_9PLEO</name>
<sequence>MPKHNISPTPFPGQAGLRKPKDIGCEDGWWHTHEQNEISQLDGNLSDFEKAFLDEMDKKDVERKDEEAETKMLAETHEQTITYIRTSLGTRIQDLTAERQVLQTTINSHDKLLVDFRRKHATEIKTLVRIKECLEVEVKTKSNEATIIHDMYSVQIKRLIDERVLLQNQLGKAAFGALVMKVEVPKHSEAAVMGKSVAPLSQPPKANSKRVAHSKNVHTGLPKPAKNSIHQLHEFFNPGNPYAMTSSLSDVVLIGIDFENTCNIKSGLTVETNCEAGIAILDIREMKKASAGKPLRTFNFVVGTPPYVAETSNRFVFGKTIMIEPSRLVKRIESLVPRGRNVVFVGHGVTNDLLALQALEFRFPNNLVAVMDTLQVDREMRKDWVGSLGELLRVLGCPHTRLHCAGNDANFALEALLLLAAMRFEKQVGKRRIVDDLRRIGRQELPDRIDPWVKAIMRRAG</sequence>
<comment type="caution">
    <text evidence="3">The sequence shown here is derived from an EMBL/GenBank/DDBJ whole genome shotgun (WGS) entry which is preliminary data.</text>
</comment>
<accession>A0A8J2I255</accession>
<keyword evidence="4" id="KW-1185">Reference proteome</keyword>
<dbReference type="AlphaFoldDB" id="A0A8J2I255"/>
<dbReference type="GO" id="GO:0003676">
    <property type="term" value="F:nucleic acid binding"/>
    <property type="evidence" value="ECO:0007669"/>
    <property type="project" value="InterPro"/>
</dbReference>
<dbReference type="Proteomes" id="UP000676310">
    <property type="component" value="Unassembled WGS sequence"/>
</dbReference>
<feature type="domain" description="Gfd2/YDR514C-like C-terminal" evidence="2">
    <location>
        <begin position="275"/>
        <end position="418"/>
    </location>
</feature>
<dbReference type="RefSeq" id="XP_043169036.1">
    <property type="nucleotide sequence ID" value="XM_043313101.1"/>
</dbReference>
<reference evidence="3" key="1">
    <citation type="submission" date="2021-05" db="EMBL/GenBank/DDBJ databases">
        <authorList>
            <person name="Stam R."/>
        </authorList>
    </citation>
    <scope>NUCLEOTIDE SEQUENCE</scope>
    <source>
        <strain evidence="3">CS162</strain>
    </source>
</reference>
<proteinExistence type="predicted"/>
<protein>
    <recommendedName>
        <fullName evidence="2">Gfd2/YDR514C-like C-terminal domain-containing protein</fullName>
    </recommendedName>
</protein>
<dbReference type="InterPro" id="IPR040151">
    <property type="entry name" value="Gfd2/YDR514C-like"/>
</dbReference>
<dbReference type="OrthoDB" id="5953249at2759"/>
<dbReference type="GeneID" id="67017265"/>
<dbReference type="InterPro" id="IPR048519">
    <property type="entry name" value="Gfd2/YDR514C-like_C"/>
</dbReference>
<dbReference type="EMBL" id="CAJRGZ010000019">
    <property type="protein sequence ID" value="CAG5159237.1"/>
    <property type="molecule type" value="Genomic_DNA"/>
</dbReference>
<evidence type="ECO:0000313" key="4">
    <source>
        <dbReference type="Proteomes" id="UP000676310"/>
    </source>
</evidence>
<dbReference type="Gene3D" id="3.30.420.10">
    <property type="entry name" value="Ribonuclease H-like superfamily/Ribonuclease H"/>
    <property type="match status" value="1"/>
</dbReference>
<dbReference type="Pfam" id="PF21762">
    <property type="entry name" value="DEDDh_C"/>
    <property type="match status" value="1"/>
</dbReference>
<dbReference type="SUPFAM" id="SSF53098">
    <property type="entry name" value="Ribonuclease H-like"/>
    <property type="match status" value="1"/>
</dbReference>
<gene>
    <name evidence="3" type="ORF">ALTATR162_LOCUS5482</name>
</gene>
<organism evidence="3 4">
    <name type="scientific">Alternaria atra</name>
    <dbReference type="NCBI Taxonomy" id="119953"/>
    <lineage>
        <taxon>Eukaryota</taxon>
        <taxon>Fungi</taxon>
        <taxon>Dikarya</taxon>
        <taxon>Ascomycota</taxon>
        <taxon>Pezizomycotina</taxon>
        <taxon>Dothideomycetes</taxon>
        <taxon>Pleosporomycetidae</taxon>
        <taxon>Pleosporales</taxon>
        <taxon>Pleosporineae</taxon>
        <taxon>Pleosporaceae</taxon>
        <taxon>Alternaria</taxon>
        <taxon>Alternaria sect. Ulocladioides</taxon>
    </lineage>
</organism>
<feature type="region of interest" description="Disordered" evidence="1">
    <location>
        <begin position="1"/>
        <end position="22"/>
    </location>
</feature>
<dbReference type="GO" id="GO:0005634">
    <property type="term" value="C:nucleus"/>
    <property type="evidence" value="ECO:0007669"/>
    <property type="project" value="TreeGrafter"/>
</dbReference>
<evidence type="ECO:0000313" key="3">
    <source>
        <dbReference type="EMBL" id="CAG5159237.1"/>
    </source>
</evidence>